<name>A0A2H5Y991_9CHLR</name>
<evidence type="ECO:0000313" key="5">
    <source>
        <dbReference type="EMBL" id="GBD09990.1"/>
    </source>
</evidence>
<dbReference type="InterPro" id="IPR037523">
    <property type="entry name" value="VOC_core"/>
</dbReference>
<evidence type="ECO:0000256" key="1">
    <source>
        <dbReference type="ARBA" id="ARBA00009308"/>
    </source>
</evidence>
<sequence length="143" mass="15739">MPRLDHVAIVVEDLEAALPFFRDLLGLPLDRVADVPEEEVRVAFFPMGGGEIELVQPTTSDSGVARFLARRGPGLHHICVEVEDLEATLRRLQAAGVQLIHEAPLIGRDGTRYAFIHPKSAFGVLVELYERPRVKEPVVPGEG</sequence>
<dbReference type="GO" id="GO:0004493">
    <property type="term" value="F:methylmalonyl-CoA epimerase activity"/>
    <property type="evidence" value="ECO:0007669"/>
    <property type="project" value="TreeGrafter"/>
</dbReference>
<keyword evidence="5" id="KW-0456">Lyase</keyword>
<dbReference type="GO" id="GO:0046872">
    <property type="term" value="F:metal ion binding"/>
    <property type="evidence" value="ECO:0007669"/>
    <property type="project" value="UniProtKB-KW"/>
</dbReference>
<evidence type="ECO:0000313" key="6">
    <source>
        <dbReference type="Proteomes" id="UP000236642"/>
    </source>
</evidence>
<comment type="caution">
    <text evidence="5">The sequence shown here is derived from an EMBL/GenBank/DDBJ whole genome shotgun (WGS) entry which is preliminary data.</text>
</comment>
<keyword evidence="2" id="KW-0479">Metal-binding</keyword>
<dbReference type="SUPFAM" id="SSF54593">
    <property type="entry name" value="Glyoxalase/Bleomycin resistance protein/Dihydroxybiphenyl dioxygenase"/>
    <property type="match status" value="1"/>
</dbReference>
<dbReference type="Gene3D" id="3.10.180.10">
    <property type="entry name" value="2,3-Dihydroxybiphenyl 1,2-Dioxygenase, domain 1"/>
    <property type="match status" value="1"/>
</dbReference>
<dbReference type="PANTHER" id="PTHR43048:SF3">
    <property type="entry name" value="METHYLMALONYL-COA EPIMERASE, MITOCHONDRIAL"/>
    <property type="match status" value="1"/>
</dbReference>
<reference evidence="6" key="1">
    <citation type="submission" date="2017-09" db="EMBL/GenBank/DDBJ databases">
        <title>Metaegenomics of thermophilic ammonia-oxidizing enrichment culture.</title>
        <authorList>
            <person name="Kato S."/>
            <person name="Suzuki K."/>
        </authorList>
    </citation>
    <scope>NUCLEOTIDE SEQUENCE [LARGE SCALE GENOMIC DNA]</scope>
</reference>
<organism evidence="5 6">
    <name type="scientific">Candidatus Thermoflexus japonica</name>
    <dbReference type="NCBI Taxonomy" id="2035417"/>
    <lineage>
        <taxon>Bacteria</taxon>
        <taxon>Bacillati</taxon>
        <taxon>Chloroflexota</taxon>
        <taxon>Thermoflexia</taxon>
        <taxon>Thermoflexales</taxon>
        <taxon>Thermoflexaceae</taxon>
        <taxon>Thermoflexus</taxon>
    </lineage>
</organism>
<dbReference type="NCBIfam" id="TIGR03081">
    <property type="entry name" value="metmalonyl_epim"/>
    <property type="match status" value="1"/>
</dbReference>
<evidence type="ECO:0000256" key="3">
    <source>
        <dbReference type="SAM" id="Coils"/>
    </source>
</evidence>
<comment type="similarity">
    <text evidence="1">Belongs to the methylmalonyl-CoA epimerase family.</text>
</comment>
<dbReference type="PANTHER" id="PTHR43048">
    <property type="entry name" value="METHYLMALONYL-COA EPIMERASE"/>
    <property type="match status" value="1"/>
</dbReference>
<protein>
    <submittedName>
        <fullName evidence="5">Lactoylglutathione lyase</fullName>
        <ecNumber evidence="5">4.4.1.5</ecNumber>
    </submittedName>
</protein>
<evidence type="ECO:0000259" key="4">
    <source>
        <dbReference type="PROSITE" id="PS51819"/>
    </source>
</evidence>
<dbReference type="CDD" id="cd07249">
    <property type="entry name" value="MMCE"/>
    <property type="match status" value="1"/>
</dbReference>
<dbReference type="Pfam" id="PF13669">
    <property type="entry name" value="Glyoxalase_4"/>
    <property type="match status" value="1"/>
</dbReference>
<gene>
    <name evidence="5" type="primary">gloA</name>
    <name evidence="5" type="ORF">HRbin22_02253</name>
</gene>
<dbReference type="AlphaFoldDB" id="A0A2H5Y991"/>
<dbReference type="Proteomes" id="UP000236642">
    <property type="component" value="Unassembled WGS sequence"/>
</dbReference>
<dbReference type="GO" id="GO:0046491">
    <property type="term" value="P:L-methylmalonyl-CoA metabolic process"/>
    <property type="evidence" value="ECO:0007669"/>
    <property type="project" value="TreeGrafter"/>
</dbReference>
<dbReference type="InterPro" id="IPR017515">
    <property type="entry name" value="MeMalonyl-CoA_epimerase"/>
</dbReference>
<accession>A0A2H5Y991</accession>
<dbReference type="EMBL" id="BEHY01000090">
    <property type="protein sequence ID" value="GBD09990.1"/>
    <property type="molecule type" value="Genomic_DNA"/>
</dbReference>
<dbReference type="PROSITE" id="PS51819">
    <property type="entry name" value="VOC"/>
    <property type="match status" value="1"/>
</dbReference>
<dbReference type="InterPro" id="IPR051785">
    <property type="entry name" value="MMCE/EMCE_epimerase"/>
</dbReference>
<feature type="coiled-coil region" evidence="3">
    <location>
        <begin position="75"/>
        <end position="102"/>
    </location>
</feature>
<proteinExistence type="inferred from homology"/>
<dbReference type="EC" id="4.4.1.5" evidence="5"/>
<evidence type="ECO:0000256" key="2">
    <source>
        <dbReference type="ARBA" id="ARBA00022723"/>
    </source>
</evidence>
<dbReference type="GO" id="GO:0004462">
    <property type="term" value="F:lactoylglutathione lyase activity"/>
    <property type="evidence" value="ECO:0007669"/>
    <property type="project" value="UniProtKB-EC"/>
</dbReference>
<feature type="domain" description="VOC" evidence="4">
    <location>
        <begin position="3"/>
        <end position="131"/>
    </location>
</feature>
<dbReference type="InterPro" id="IPR029068">
    <property type="entry name" value="Glyas_Bleomycin-R_OHBP_Dase"/>
</dbReference>
<keyword evidence="3" id="KW-0175">Coiled coil</keyword>